<reference evidence="3" key="1">
    <citation type="submission" date="2016-10" db="EMBL/GenBank/DDBJ databases">
        <authorList>
            <person name="Varghese N."/>
            <person name="Submissions S."/>
        </authorList>
    </citation>
    <scope>NUCLEOTIDE SEQUENCE [LARGE SCALE GENOMIC DNA]</scope>
    <source>
        <strain evidence="3">DSM 17071</strain>
    </source>
</reference>
<proteinExistence type="predicted"/>
<keyword evidence="3" id="KW-1185">Reference proteome</keyword>
<dbReference type="STRING" id="311334.SAMN05421846_11820"/>
<evidence type="ECO:0000313" key="3">
    <source>
        <dbReference type="Proteomes" id="UP000198869"/>
    </source>
</evidence>
<sequence length="310" mass="34647">MKRLFYFVLLIVSVSAVHSCKDLADEDGNPLLDTNTNTGLNGKRALYREITDSDTLATYYYNGLQMSKVTTRGASVTDVQYSGDKISRITFRGFLDSDNDGTLDVDSTSYEQQFTYGGTGRLESISENRSVYNRTPAVPPTTPAGPWVLTTKKAKLYNLVYSSTTSKLSKITMRSRDVAPGVIDYTDYSETSYEYSGDNVSKVVRNYGPIMTGGAFGTPTEKLGYEYTNYDAQINPYTLLPFAYKISSILSTDYGDYKSLILSPNNPTRYSISDLTQPVPTPIVFSTNYNYDAQTYMKRGFSVNYIYKPL</sequence>
<dbReference type="EMBL" id="FNDW01000018">
    <property type="protein sequence ID" value="SDI89281.1"/>
    <property type="molecule type" value="Genomic_DNA"/>
</dbReference>
<gene>
    <name evidence="2" type="ORF">SAMN05421846_11820</name>
</gene>
<organism evidence="2 3">
    <name type="scientific">Chryseobacterium taeanense</name>
    <dbReference type="NCBI Taxonomy" id="311334"/>
    <lineage>
        <taxon>Bacteria</taxon>
        <taxon>Pseudomonadati</taxon>
        <taxon>Bacteroidota</taxon>
        <taxon>Flavobacteriia</taxon>
        <taxon>Flavobacteriales</taxon>
        <taxon>Weeksellaceae</taxon>
        <taxon>Chryseobacterium group</taxon>
        <taxon>Chryseobacterium</taxon>
    </lineage>
</organism>
<accession>A0A1G8P9P3</accession>
<evidence type="ECO:0008006" key="4">
    <source>
        <dbReference type="Google" id="ProtNLM"/>
    </source>
</evidence>
<evidence type="ECO:0000256" key="1">
    <source>
        <dbReference type="SAM" id="SignalP"/>
    </source>
</evidence>
<feature type="chain" id="PRO_5011580554" description="DUF4595 domain-containing protein" evidence="1">
    <location>
        <begin position="25"/>
        <end position="310"/>
    </location>
</feature>
<dbReference type="AlphaFoldDB" id="A0A1G8P9P3"/>
<dbReference type="Proteomes" id="UP000198869">
    <property type="component" value="Unassembled WGS sequence"/>
</dbReference>
<dbReference type="OrthoDB" id="1232270at2"/>
<evidence type="ECO:0000313" key="2">
    <source>
        <dbReference type="EMBL" id="SDI89281.1"/>
    </source>
</evidence>
<dbReference type="RefSeq" id="WP_089861512.1">
    <property type="nucleotide sequence ID" value="NZ_FNDW01000018.1"/>
</dbReference>
<keyword evidence="1" id="KW-0732">Signal</keyword>
<name>A0A1G8P9P3_9FLAO</name>
<feature type="signal peptide" evidence="1">
    <location>
        <begin position="1"/>
        <end position="24"/>
    </location>
</feature>
<protein>
    <recommendedName>
        <fullName evidence="4">DUF4595 domain-containing protein</fullName>
    </recommendedName>
</protein>